<sequence length="515" mass="53397">MPGRSRWRGPWPPCGSPAGCVATQPGERPPSLRPHALLVVRSQLNVPRSQRSDVSTTVFGVPGRVPTTLNVLDPRTGELVTELAMTEPAGCAEAIRRARAAAPAWARTPAAERAAAIHAAANAAREVADELAALNERETGKPRDDARGGVDAGVGTLMQYAELGPLHGGRSLQGQWAATDLMIPELRGVVAVLTPWNDPVAVAAGLLGAALVTGNTLVHKPSERCPATGRRFAEVIAAQLPDGVLQIVDGDGTVGAQLAGAEDVDVVAHVGSSVTGRAIARMCAERGAKALLENGGNDALIVDAGVDVDWAAEQTAQGAFANAGQICVSVERVFVVESVAGPFLDTLVAQAAAWSERIGPLVDERQRELVHRHVTDAVKDGARILAGGVPRVGPGTFYPPTVLADCTPDMLVMSEETFGPVAPVRTVTDFETALAEAADDRYGLAATVLTADMGHAQTAWRSLPVGTVKINAAFGGAPGGASEPRRASGNGFGFGPELLDEMTAMKVVHWSPPGP</sequence>
<dbReference type="InterPro" id="IPR015590">
    <property type="entry name" value="Aldehyde_DH_dom"/>
</dbReference>
<dbReference type="SUPFAM" id="SSF53720">
    <property type="entry name" value="ALDH-like"/>
    <property type="match status" value="1"/>
</dbReference>
<keyword evidence="1" id="KW-0560">Oxidoreductase</keyword>
<accession>A0ABX8V9U8</accession>
<organism evidence="4 5">
    <name type="scientific">Mycolicibacterium pallens</name>
    <dbReference type="NCBI Taxonomy" id="370524"/>
    <lineage>
        <taxon>Bacteria</taxon>
        <taxon>Bacillati</taxon>
        <taxon>Actinomycetota</taxon>
        <taxon>Actinomycetes</taxon>
        <taxon>Mycobacteriales</taxon>
        <taxon>Mycobacteriaceae</taxon>
        <taxon>Mycolicibacterium</taxon>
    </lineage>
</organism>
<dbReference type="Pfam" id="PF00171">
    <property type="entry name" value="Aldedh"/>
    <property type="match status" value="1"/>
</dbReference>
<dbReference type="InterPro" id="IPR016163">
    <property type="entry name" value="Ald_DH_C"/>
</dbReference>
<proteinExistence type="predicted"/>
<evidence type="ECO:0000259" key="3">
    <source>
        <dbReference type="Pfam" id="PF00171"/>
    </source>
</evidence>
<feature type="domain" description="Aldehyde dehydrogenase" evidence="3">
    <location>
        <begin position="67"/>
        <end position="508"/>
    </location>
</feature>
<keyword evidence="5" id="KW-1185">Reference proteome</keyword>
<name>A0ABX8V9U8_9MYCO</name>
<reference evidence="4 5" key="1">
    <citation type="submission" date="2021-07" db="EMBL/GenBank/DDBJ databases">
        <title>Whole genome sequencing of non-tuberculosis mycobacteria type-strains.</title>
        <authorList>
            <person name="Igarashi Y."/>
            <person name="Osugi A."/>
            <person name="Mitarai S."/>
        </authorList>
    </citation>
    <scope>NUCLEOTIDE SEQUENCE [LARGE SCALE GENOMIC DNA]</scope>
    <source>
        <strain evidence="4 5">JCM 16370</strain>
    </source>
</reference>
<dbReference type="Gene3D" id="3.40.605.10">
    <property type="entry name" value="Aldehyde Dehydrogenase, Chain A, domain 1"/>
    <property type="match status" value="1"/>
</dbReference>
<evidence type="ECO:0000313" key="4">
    <source>
        <dbReference type="EMBL" id="QYL14565.1"/>
    </source>
</evidence>
<dbReference type="CDD" id="cd07078">
    <property type="entry name" value="ALDH"/>
    <property type="match status" value="1"/>
</dbReference>
<evidence type="ECO:0000256" key="2">
    <source>
        <dbReference type="SAM" id="MobiDB-lite"/>
    </source>
</evidence>
<dbReference type="InterPro" id="IPR016161">
    <property type="entry name" value="Ald_DH/histidinol_DH"/>
</dbReference>
<evidence type="ECO:0000256" key="1">
    <source>
        <dbReference type="ARBA" id="ARBA00023002"/>
    </source>
</evidence>
<dbReference type="Gene3D" id="3.40.309.10">
    <property type="entry name" value="Aldehyde Dehydrogenase, Chain A, domain 2"/>
    <property type="match status" value="1"/>
</dbReference>
<gene>
    <name evidence="4" type="ORF">K0O64_15225</name>
</gene>
<dbReference type="InterPro" id="IPR016162">
    <property type="entry name" value="Ald_DH_N"/>
</dbReference>
<dbReference type="Proteomes" id="UP000825367">
    <property type="component" value="Chromosome"/>
</dbReference>
<dbReference type="EMBL" id="CP080333">
    <property type="protein sequence ID" value="QYL14565.1"/>
    <property type="molecule type" value="Genomic_DNA"/>
</dbReference>
<evidence type="ECO:0000313" key="5">
    <source>
        <dbReference type="Proteomes" id="UP000825367"/>
    </source>
</evidence>
<feature type="region of interest" description="Disordered" evidence="2">
    <location>
        <begin position="1"/>
        <end position="29"/>
    </location>
</feature>
<dbReference type="PANTHER" id="PTHR11699">
    <property type="entry name" value="ALDEHYDE DEHYDROGENASE-RELATED"/>
    <property type="match status" value="1"/>
</dbReference>
<protein>
    <submittedName>
        <fullName evidence="4">Aldehyde dehydrogenase family protein</fullName>
    </submittedName>
</protein>